<reference evidence="2" key="2">
    <citation type="submission" date="2020-08" db="EMBL/GenBank/DDBJ databases">
        <authorList>
            <person name="Lai Q."/>
        </authorList>
    </citation>
    <scope>NUCLEOTIDE SEQUENCE</scope>
    <source>
        <strain evidence="2">S27-2</strain>
    </source>
</reference>
<dbReference type="AlphaFoldDB" id="A0A8J6IS40"/>
<keyword evidence="1" id="KW-0472">Membrane</keyword>
<comment type="caution">
    <text evidence="2">The sequence shown here is derived from an EMBL/GenBank/DDBJ whole genome shotgun (WGS) entry which is preliminary data.</text>
</comment>
<keyword evidence="1" id="KW-0812">Transmembrane</keyword>
<gene>
    <name evidence="2" type="ORF">H8B19_05790</name>
</gene>
<evidence type="ECO:0000313" key="3">
    <source>
        <dbReference type="Proteomes" id="UP000601768"/>
    </source>
</evidence>
<feature type="transmembrane region" description="Helical" evidence="1">
    <location>
        <begin position="12"/>
        <end position="30"/>
    </location>
</feature>
<feature type="transmembrane region" description="Helical" evidence="1">
    <location>
        <begin position="141"/>
        <end position="160"/>
    </location>
</feature>
<reference evidence="2" key="1">
    <citation type="journal article" date="2018" name="Int. J. Syst. Evol. Microbiol.">
        <title>Neptunicella marina gen. nov., sp. nov., isolated from surface seawater.</title>
        <authorList>
            <person name="Liu X."/>
            <person name="Lai Q."/>
            <person name="Du Y."/>
            <person name="Zhang X."/>
            <person name="Liu Z."/>
            <person name="Sun F."/>
            <person name="Shao Z."/>
        </authorList>
    </citation>
    <scope>NUCLEOTIDE SEQUENCE</scope>
    <source>
        <strain evidence="2">S27-2</strain>
    </source>
</reference>
<name>A0A8J6IS40_9ALTE</name>
<proteinExistence type="predicted"/>
<evidence type="ECO:0000313" key="2">
    <source>
        <dbReference type="EMBL" id="MBC3765379.1"/>
    </source>
</evidence>
<keyword evidence="3" id="KW-1185">Reference proteome</keyword>
<dbReference type="RefSeq" id="WP_186505851.1">
    <property type="nucleotide sequence ID" value="NZ_JACNEP010000003.1"/>
</dbReference>
<sequence>MKTSIQRINPIQFAIAGSAIALYAFFQLLFSTAAYFSYQHQIEIITGKVINRVALDLPLLQIANKPMKQVANKQAIIDYQQNINQQLESQKFPVRIAYIQGVDAPENKGFNGIISTQVLTTPYQKVELGLDGIPFPFISSLSFYPVIGSVLIMLVSLPLINRWKKEHRQVPERIEEPKLIINLNNRTLTNSADGKSVQMSNKPFCFYVALLDYCSKSDDATLNHNKNLPPELLELASRNFYRLIELGHTIRKRPDFSSNLDKMLSEIRAALDEIYKDTPELKSPYYPPKAQGEGSRSKLHNYALEGIDANSLEFIGK</sequence>
<accession>A0A8J6IS40</accession>
<organism evidence="2 3">
    <name type="scientific">Neptunicella marina</name>
    <dbReference type="NCBI Taxonomy" id="2125989"/>
    <lineage>
        <taxon>Bacteria</taxon>
        <taxon>Pseudomonadati</taxon>
        <taxon>Pseudomonadota</taxon>
        <taxon>Gammaproteobacteria</taxon>
        <taxon>Alteromonadales</taxon>
        <taxon>Alteromonadaceae</taxon>
        <taxon>Neptunicella</taxon>
    </lineage>
</organism>
<dbReference type="Proteomes" id="UP000601768">
    <property type="component" value="Unassembled WGS sequence"/>
</dbReference>
<dbReference type="EMBL" id="JACNEP010000003">
    <property type="protein sequence ID" value="MBC3765379.1"/>
    <property type="molecule type" value="Genomic_DNA"/>
</dbReference>
<keyword evidence="1" id="KW-1133">Transmembrane helix</keyword>
<evidence type="ECO:0000256" key="1">
    <source>
        <dbReference type="SAM" id="Phobius"/>
    </source>
</evidence>
<protein>
    <submittedName>
        <fullName evidence="2">Uncharacterized protein</fullName>
    </submittedName>
</protein>